<evidence type="ECO:0000256" key="1">
    <source>
        <dbReference type="SAM" id="Phobius"/>
    </source>
</evidence>
<proteinExistence type="predicted"/>
<name>M4HNJ3_9CAUD</name>
<dbReference type="RefSeq" id="YP_007677029.1">
    <property type="nucleotide sequence ID" value="NC_020873.1"/>
</dbReference>
<feature type="transmembrane region" description="Helical" evidence="1">
    <location>
        <begin position="7"/>
        <end position="25"/>
    </location>
</feature>
<feature type="transmembrane region" description="Helical" evidence="1">
    <location>
        <begin position="31"/>
        <end position="48"/>
    </location>
</feature>
<evidence type="ECO:0000313" key="2">
    <source>
        <dbReference type="EMBL" id="AFQ96439.1"/>
    </source>
</evidence>
<dbReference type="KEGG" id="vg:15041888"/>
<dbReference type="GeneID" id="15041888"/>
<dbReference type="EMBL" id="JX094431">
    <property type="protein sequence ID" value="AFQ96439.1"/>
    <property type="molecule type" value="Genomic_DNA"/>
</dbReference>
<accession>M4HNJ3</accession>
<sequence length="69" mass="7870">MLDKFGGIFQITATFLLGCTITFNLCVGAPVLGWVYIVFVVSFIWMLVGNPTFTERFPYFKNLLKRKGE</sequence>
<dbReference type="OrthoDB" id="25053at10239"/>
<reference evidence="2 3" key="1">
    <citation type="journal article" date="2013" name="Virol. J.">
        <title>Genome sequence and analysis of a broad-host range lytic bacteriophage that infects the Bacillus cereus group.</title>
        <authorList>
            <person name="El-Arabi T.F."/>
            <person name="Griffiths M.W."/>
            <person name="She Y.M."/>
            <person name="Villegas A."/>
            <person name="Lingohr E.J."/>
            <person name="Kropinski A.M."/>
        </authorList>
    </citation>
    <scope>NUCLEOTIDE SEQUENCE [LARGE SCALE GENOMIC DNA]</scope>
</reference>
<organism evidence="2 3">
    <name type="scientific">Bacillus phage vB_BceM_Bc431v3</name>
    <dbReference type="NCBI Taxonomy" id="1195072"/>
    <lineage>
        <taxon>Viruses</taxon>
        <taxon>Duplodnaviria</taxon>
        <taxon>Heunggongvirae</taxon>
        <taxon>Uroviricota</taxon>
        <taxon>Caudoviricetes</taxon>
        <taxon>Herelleviridae</taxon>
        <taxon>Bastillevirinae</taxon>
        <taxon>Caeruleovirus</taxon>
        <taxon>Caeruleovirus Bc431</taxon>
    </lineage>
</organism>
<dbReference type="PROSITE" id="PS51257">
    <property type="entry name" value="PROKAR_LIPOPROTEIN"/>
    <property type="match status" value="1"/>
</dbReference>
<keyword evidence="3" id="KW-1185">Reference proteome</keyword>
<dbReference type="Proteomes" id="UP000011865">
    <property type="component" value="Segment"/>
</dbReference>
<gene>
    <name evidence="2" type="primary">orf130</name>
</gene>
<protein>
    <submittedName>
        <fullName evidence="2">Putative membrane protein</fullName>
    </submittedName>
</protein>
<evidence type="ECO:0000313" key="3">
    <source>
        <dbReference type="Proteomes" id="UP000011865"/>
    </source>
</evidence>
<keyword evidence="1" id="KW-1133">Transmembrane helix</keyword>
<keyword evidence="1" id="KW-0812">Transmembrane</keyword>
<keyword evidence="1" id="KW-0472">Membrane</keyword>